<evidence type="ECO:0000256" key="2">
    <source>
        <dbReference type="ARBA" id="ARBA00023125"/>
    </source>
</evidence>
<gene>
    <name evidence="5" type="ordered locus">Halxa_2035</name>
</gene>
<keyword evidence="1" id="KW-0805">Transcription regulation</keyword>
<dbReference type="InterPro" id="IPR014864">
    <property type="entry name" value="TF_NikR_Ni-bd_C"/>
</dbReference>
<dbReference type="OrthoDB" id="25654at2157"/>
<dbReference type="HOGENOM" id="CLU_113319_2_0_2"/>
<dbReference type="CDD" id="cd22231">
    <property type="entry name" value="RHH_NikR_HicB-like"/>
    <property type="match status" value="1"/>
</dbReference>
<dbReference type="InterPro" id="IPR050192">
    <property type="entry name" value="CopG/NikR_regulator"/>
</dbReference>
<evidence type="ECO:0000313" key="6">
    <source>
        <dbReference type="Proteomes" id="UP000006794"/>
    </source>
</evidence>
<keyword evidence="6" id="KW-1185">Reference proteome</keyword>
<dbReference type="KEGG" id="hxa:Halxa_2035"/>
<organism evidence="5 6">
    <name type="scientific">Halopiger xanaduensis (strain DSM 18323 / JCM 14033 / SH-6)</name>
    <dbReference type="NCBI Taxonomy" id="797210"/>
    <lineage>
        <taxon>Archaea</taxon>
        <taxon>Methanobacteriati</taxon>
        <taxon>Methanobacteriota</taxon>
        <taxon>Stenosarchaea group</taxon>
        <taxon>Halobacteria</taxon>
        <taxon>Halobacteriales</taxon>
        <taxon>Natrialbaceae</taxon>
        <taxon>Halopiger</taxon>
    </lineage>
</organism>
<dbReference type="Gene3D" id="3.30.70.1150">
    <property type="entry name" value="ACT-like. Chain A, domain 2"/>
    <property type="match status" value="1"/>
</dbReference>
<dbReference type="InterPro" id="IPR027271">
    <property type="entry name" value="Acetolactate_synth/TF_NikR_C"/>
</dbReference>
<dbReference type="Gene3D" id="1.10.1220.10">
    <property type="entry name" value="Met repressor-like"/>
    <property type="match status" value="1"/>
</dbReference>
<name>F8D793_HALXS</name>
<keyword evidence="2" id="KW-0238">DNA-binding</keyword>
<dbReference type="GO" id="GO:0003677">
    <property type="term" value="F:DNA binding"/>
    <property type="evidence" value="ECO:0007669"/>
    <property type="project" value="TreeGrafter"/>
</dbReference>
<dbReference type="eggNOG" id="arCOG01008">
    <property type="taxonomic scope" value="Archaea"/>
</dbReference>
<dbReference type="InterPro" id="IPR045865">
    <property type="entry name" value="ACT-like_dom_sf"/>
</dbReference>
<dbReference type="InterPro" id="IPR010985">
    <property type="entry name" value="Ribbon_hlx_hlx"/>
</dbReference>
<dbReference type="RefSeq" id="WP_013879553.1">
    <property type="nucleotide sequence ID" value="NC_015666.1"/>
</dbReference>
<dbReference type="STRING" id="797210.Halxa_2035"/>
<evidence type="ECO:0000313" key="5">
    <source>
        <dbReference type="EMBL" id="AEH36660.1"/>
    </source>
</evidence>
<dbReference type="EMBL" id="CP002839">
    <property type="protein sequence ID" value="AEH36660.1"/>
    <property type="molecule type" value="Genomic_DNA"/>
</dbReference>
<protein>
    <submittedName>
        <fullName evidence="5">Transcriptional regulator NikR, CopG family</fullName>
    </submittedName>
</protein>
<dbReference type="Pfam" id="PF08753">
    <property type="entry name" value="NikR_C"/>
    <property type="match status" value="1"/>
</dbReference>
<dbReference type="InterPro" id="IPR013321">
    <property type="entry name" value="Arc_rbn_hlx_hlx"/>
</dbReference>
<dbReference type="SUPFAM" id="SSF55021">
    <property type="entry name" value="ACT-like"/>
    <property type="match status" value="1"/>
</dbReference>
<dbReference type="Proteomes" id="UP000006794">
    <property type="component" value="Chromosome"/>
</dbReference>
<dbReference type="GO" id="GO:0006355">
    <property type="term" value="P:regulation of DNA-templated transcription"/>
    <property type="evidence" value="ECO:0007669"/>
    <property type="project" value="InterPro"/>
</dbReference>
<evidence type="ECO:0000256" key="1">
    <source>
        <dbReference type="ARBA" id="ARBA00023015"/>
    </source>
</evidence>
<dbReference type="SUPFAM" id="SSF47598">
    <property type="entry name" value="Ribbon-helix-helix"/>
    <property type="match status" value="1"/>
</dbReference>
<dbReference type="PANTHER" id="PTHR34719:SF2">
    <property type="entry name" value="NICKEL-RESPONSIVE REGULATOR"/>
    <property type="match status" value="1"/>
</dbReference>
<proteinExistence type="predicted"/>
<keyword evidence="3" id="KW-0804">Transcription</keyword>
<evidence type="ECO:0000256" key="3">
    <source>
        <dbReference type="ARBA" id="ARBA00023163"/>
    </source>
</evidence>
<dbReference type="GeneID" id="10796997"/>
<accession>F8D793</accession>
<sequence length="129" mass="15151">MRTSLNVPDDLLSRFDDIWQEQGLESRSRGVREAMREYVEAHTRLEDVDGDIVAIVAFDYDHESVIEDLHDIQHEFQDVVTTTTHTHEGEWCLETVFCRGAAERIRTFAYRLRDFDAVRRVKLLLLADR</sequence>
<feature type="domain" description="Transcription factor NikR nickel binding C-terminal" evidence="4">
    <location>
        <begin position="55"/>
        <end position="125"/>
    </location>
</feature>
<reference evidence="5 6" key="1">
    <citation type="journal article" date="2012" name="Stand. Genomic Sci.">
        <title>Complete genome sequence of Halopiger xanaduensis type strain (SH-6(T)).</title>
        <authorList>
            <person name="Anderson I."/>
            <person name="Tindall B.J."/>
            <person name="Rohde M."/>
            <person name="Lucas S."/>
            <person name="Han J."/>
            <person name="Lapidus A."/>
            <person name="Cheng J.F."/>
            <person name="Goodwin L."/>
            <person name="Pitluck S."/>
            <person name="Peters L."/>
            <person name="Pati A."/>
            <person name="Mikhailova N."/>
            <person name="Pagani I."/>
            <person name="Teshima H."/>
            <person name="Han C."/>
            <person name="Tapia R."/>
            <person name="Land M."/>
            <person name="Woyke T."/>
            <person name="Klenk H.P."/>
            <person name="Kyrpides N."/>
            <person name="Ivanova N."/>
        </authorList>
    </citation>
    <scope>NUCLEOTIDE SEQUENCE [LARGE SCALE GENOMIC DNA]</scope>
    <source>
        <strain evidence="6">DSM 18323 / JCM 14033 / SH-6</strain>
    </source>
</reference>
<evidence type="ECO:0000259" key="4">
    <source>
        <dbReference type="Pfam" id="PF08753"/>
    </source>
</evidence>
<dbReference type="AlphaFoldDB" id="F8D793"/>
<dbReference type="PANTHER" id="PTHR34719">
    <property type="entry name" value="NICKEL-RESPONSIVE REGULATOR"/>
    <property type="match status" value="1"/>
</dbReference>